<dbReference type="PANTHER" id="PTHR22936:SF69">
    <property type="entry name" value="RHOMBOID-LIKE PROTEIN"/>
    <property type="match status" value="1"/>
</dbReference>
<feature type="region of interest" description="Disordered" evidence="12">
    <location>
        <begin position="131"/>
        <end position="158"/>
    </location>
</feature>
<evidence type="ECO:0000256" key="12">
    <source>
        <dbReference type="SAM" id="MobiDB-lite"/>
    </source>
</evidence>
<comment type="caution">
    <text evidence="14">The sequence shown here is derived from an EMBL/GenBank/DDBJ whole genome shotgun (WGS) entry which is preliminary data.</text>
</comment>
<evidence type="ECO:0000256" key="11">
    <source>
        <dbReference type="RuleBase" id="RU362115"/>
    </source>
</evidence>
<gene>
    <name evidence="14" type="ORF">PAPYR_5026</name>
</gene>
<proteinExistence type="inferred from homology"/>
<evidence type="ECO:0000256" key="4">
    <source>
        <dbReference type="ARBA" id="ARBA00013039"/>
    </source>
</evidence>
<keyword evidence="10 11" id="KW-0472">Membrane</keyword>
<evidence type="ECO:0000256" key="7">
    <source>
        <dbReference type="ARBA" id="ARBA00022801"/>
    </source>
</evidence>
<dbReference type="Pfam" id="PF01694">
    <property type="entry name" value="Rhomboid"/>
    <property type="match status" value="1"/>
</dbReference>
<dbReference type="InterPro" id="IPR035952">
    <property type="entry name" value="Rhomboid-like_sf"/>
</dbReference>
<dbReference type="EMBL" id="JAPMOS010000023">
    <property type="protein sequence ID" value="KAJ4458981.1"/>
    <property type="molecule type" value="Genomic_DNA"/>
</dbReference>
<evidence type="ECO:0000256" key="5">
    <source>
        <dbReference type="ARBA" id="ARBA00022670"/>
    </source>
</evidence>
<keyword evidence="9 11" id="KW-1133">Transmembrane helix</keyword>
<evidence type="ECO:0000259" key="13">
    <source>
        <dbReference type="Pfam" id="PF01694"/>
    </source>
</evidence>
<feature type="transmembrane region" description="Helical" evidence="11">
    <location>
        <begin position="206"/>
        <end position="226"/>
    </location>
</feature>
<dbReference type="EC" id="3.4.21.105" evidence="4"/>
<feature type="transmembrane region" description="Helical" evidence="11">
    <location>
        <begin position="334"/>
        <end position="354"/>
    </location>
</feature>
<evidence type="ECO:0000256" key="6">
    <source>
        <dbReference type="ARBA" id="ARBA00022692"/>
    </source>
</evidence>
<feature type="transmembrane region" description="Helical" evidence="11">
    <location>
        <begin position="302"/>
        <end position="322"/>
    </location>
</feature>
<sequence length="554" mass="60474">MGQPPAFNEPLIVRRHSTILDSCRGVHRTLQDSFKYALLSAKYSPQRVGRIFFFDGAQKKRKKFRNLQGLNLGGTSFWKRAQPRGQAVFTRLVNAIMDPQPLQFCNPGSFQAPQPQEYSYPVPFLPGAIPPPPPPPSIPLPPGFPCPPPPPRGMPPPRSRFESSNRFLHVPGEERPLLGSESSELPPVQPFVPPAPIRKPTPKKHWPFLMVTLSLADIIILIVVILQDGLESWSKNILFGPPLSAWAKWGARSISGVRAGAHWQWISPIVLHGGIIHLAFNLIFIMFVAFPMERDWSAVRMLPITVVAGVGGNLVSALLRPFQDMRAMSGGERLTLAASCPLAGILGAALPDVLKNWSMLVSPVRQLVFVILEIAVYIVVGLAPQQDNWLHIETARGNTTTSPLCIWYQSGSGSVGWVGGSAGGVVFGFFVGLVVAPCEGARRSTKNIICIVTGLVLRGDHARTVAWVTWVFMGPAYHPSQLVPRITIGLLTAGFALFYTGTSIPCEGWCWAVNPWCLSAFLPPHLPHHPPPLGRPPLGAHRAHLASSPALLSH</sequence>
<dbReference type="InterPro" id="IPR012675">
    <property type="entry name" value="Beta-grasp_dom_sf"/>
</dbReference>
<evidence type="ECO:0000256" key="3">
    <source>
        <dbReference type="ARBA" id="ARBA00009045"/>
    </source>
</evidence>
<evidence type="ECO:0000313" key="14">
    <source>
        <dbReference type="EMBL" id="KAJ4458981.1"/>
    </source>
</evidence>
<dbReference type="Gene3D" id="3.10.20.30">
    <property type="match status" value="1"/>
</dbReference>
<protein>
    <recommendedName>
        <fullName evidence="4">rhomboid protease</fullName>
        <ecNumber evidence="4">3.4.21.105</ecNumber>
    </recommendedName>
</protein>
<accession>A0ABQ8UID1</accession>
<feature type="transmembrane region" description="Helical" evidence="11">
    <location>
        <begin position="417"/>
        <end position="436"/>
    </location>
</feature>
<dbReference type="InterPro" id="IPR002610">
    <property type="entry name" value="Peptidase_S54_rhomboid-like"/>
</dbReference>
<keyword evidence="7 11" id="KW-0378">Hydrolase</keyword>
<name>A0ABQ8UID1_9EUKA</name>
<evidence type="ECO:0000256" key="8">
    <source>
        <dbReference type="ARBA" id="ARBA00022825"/>
    </source>
</evidence>
<comment type="subcellular location">
    <subcellularLocation>
        <location evidence="2 11">Membrane</location>
        <topology evidence="2 11">Multi-pass membrane protein</topology>
    </subcellularLocation>
</comment>
<comment type="function">
    <text evidence="11">Serine protease involved in intramembrane proteolysis.</text>
</comment>
<reference evidence="14" key="1">
    <citation type="journal article" date="2022" name="bioRxiv">
        <title>Genomics of Preaxostyla Flagellates Illuminates Evolutionary Transitions and the Path Towards Mitochondrial Loss.</title>
        <authorList>
            <person name="Novak L.V.F."/>
            <person name="Treitli S.C."/>
            <person name="Pyrih J."/>
            <person name="Halakuc P."/>
            <person name="Pipaliya S.V."/>
            <person name="Vacek V."/>
            <person name="Brzon O."/>
            <person name="Soukal P."/>
            <person name="Eme L."/>
            <person name="Dacks J.B."/>
            <person name="Karnkowska A."/>
            <person name="Elias M."/>
            <person name="Hampl V."/>
        </authorList>
    </citation>
    <scope>NUCLEOTIDE SEQUENCE</scope>
    <source>
        <strain evidence="14">RCP-MX</strain>
    </source>
</reference>
<dbReference type="InterPro" id="IPR022764">
    <property type="entry name" value="Peptidase_S54_rhomboid_dom"/>
</dbReference>
<keyword evidence="15" id="KW-1185">Reference proteome</keyword>
<comment type="caution">
    <text evidence="11">Lacks conserved residue(s) required for the propagation of feature annotation.</text>
</comment>
<evidence type="ECO:0000256" key="2">
    <source>
        <dbReference type="ARBA" id="ARBA00004141"/>
    </source>
</evidence>
<keyword evidence="6 11" id="KW-0812">Transmembrane</keyword>
<dbReference type="Gene3D" id="1.20.1540.10">
    <property type="entry name" value="Rhomboid-like"/>
    <property type="match status" value="1"/>
</dbReference>
<feature type="transmembrane region" description="Helical" evidence="11">
    <location>
        <begin position="366"/>
        <end position="383"/>
    </location>
</feature>
<dbReference type="Proteomes" id="UP001141327">
    <property type="component" value="Unassembled WGS sequence"/>
</dbReference>
<feature type="domain" description="Peptidase S54 rhomboid" evidence="13">
    <location>
        <begin position="262"/>
        <end position="392"/>
    </location>
</feature>
<evidence type="ECO:0000256" key="1">
    <source>
        <dbReference type="ARBA" id="ARBA00000156"/>
    </source>
</evidence>
<keyword evidence="8 11" id="KW-0720">Serine protease</keyword>
<organism evidence="14 15">
    <name type="scientific">Paratrimastix pyriformis</name>
    <dbReference type="NCBI Taxonomy" id="342808"/>
    <lineage>
        <taxon>Eukaryota</taxon>
        <taxon>Metamonada</taxon>
        <taxon>Preaxostyla</taxon>
        <taxon>Paratrimastigidae</taxon>
        <taxon>Paratrimastix</taxon>
    </lineage>
</organism>
<feature type="transmembrane region" description="Helical" evidence="11">
    <location>
        <begin position="269"/>
        <end position="290"/>
    </location>
</feature>
<evidence type="ECO:0000256" key="9">
    <source>
        <dbReference type="ARBA" id="ARBA00022989"/>
    </source>
</evidence>
<dbReference type="SUPFAM" id="SSF144091">
    <property type="entry name" value="Rhomboid-like"/>
    <property type="match status" value="1"/>
</dbReference>
<dbReference type="PANTHER" id="PTHR22936">
    <property type="entry name" value="RHOMBOID-RELATED"/>
    <property type="match status" value="1"/>
</dbReference>
<keyword evidence="5 11" id="KW-0645">Protease</keyword>
<comment type="catalytic activity">
    <reaction evidence="1 11">
        <text>Cleaves type-1 transmembrane domains using a catalytic dyad composed of serine and histidine that are contributed by different transmembrane domains.</text>
        <dbReference type="EC" id="3.4.21.105"/>
    </reaction>
</comment>
<comment type="similarity">
    <text evidence="3 11">Belongs to the peptidase S54 family.</text>
</comment>
<evidence type="ECO:0000256" key="10">
    <source>
        <dbReference type="ARBA" id="ARBA00023136"/>
    </source>
</evidence>
<evidence type="ECO:0000313" key="15">
    <source>
        <dbReference type="Proteomes" id="UP001141327"/>
    </source>
</evidence>